<dbReference type="STRING" id="169679.CSACC_41910"/>
<organism evidence="3 4">
    <name type="scientific">Clostridium saccharobutylicum</name>
    <dbReference type="NCBI Taxonomy" id="169679"/>
    <lineage>
        <taxon>Bacteria</taxon>
        <taxon>Bacillati</taxon>
        <taxon>Bacillota</taxon>
        <taxon>Clostridia</taxon>
        <taxon>Eubacteriales</taxon>
        <taxon>Clostridiaceae</taxon>
        <taxon>Clostridium</taxon>
    </lineage>
</organism>
<dbReference type="Proteomes" id="UP000191154">
    <property type="component" value="Unassembled WGS sequence"/>
</dbReference>
<protein>
    <submittedName>
        <fullName evidence="3">Uncharacterized protein</fullName>
    </submittedName>
</protein>
<evidence type="ECO:0000313" key="4">
    <source>
        <dbReference type="Proteomes" id="UP000191154"/>
    </source>
</evidence>
<feature type="region of interest" description="Disordered" evidence="1">
    <location>
        <begin position="254"/>
        <end position="352"/>
    </location>
</feature>
<evidence type="ECO:0000256" key="1">
    <source>
        <dbReference type="SAM" id="MobiDB-lite"/>
    </source>
</evidence>
<accession>A0A1S8NJA4</accession>
<keyword evidence="2" id="KW-1133">Transmembrane helix</keyword>
<dbReference type="RefSeq" id="WP_077864232.1">
    <property type="nucleotide sequence ID" value="NZ_LZYZ01000001.1"/>
</dbReference>
<dbReference type="AlphaFoldDB" id="A0A1S8NJA4"/>
<feature type="transmembrane region" description="Helical" evidence="2">
    <location>
        <begin position="495"/>
        <end position="519"/>
    </location>
</feature>
<name>A0A1S8NJA4_CLOSA</name>
<sequence length="532" mass="58975">MKRRKKCINIIAQILLVISIMLSVLAIFVNSIVLNKNTYLNILSKEGTYAQIKQSVYDKIDTAIGSKNIGNDVKEQIITEDDIRNEADSVVTSFVQYLKTGEKNVAPINTEIYKQRIAKILNTIVDNLVSPSKDDLSFNNNIDMQPTNVSFYKDEPQSEEVTHINNALQYENKMINGNKLSFDNMMIVKDNSKHGQDSISMERLMTSSEAQSKIQSILKEKGLTEEQARQKMAEKGITDEQALKILQGYGITIDDAPQSSSSNNSSATTSKGSQSKTSQQTDNGNTNTNSYVTPSDNQSQTSGSVSNENQSQTADGTYNSMNQDSSNAELSGQNNEKIGSVQNDSNGESKSASSFVNKLKNEIINSIIIDDGTSTEQKLNTIKNTLLDEVGTRIDNEIQKINLNKLMGSNKLQALAKITSIFYKMFWAFMILPIILILALIKLNNAKVYLSLRSIGSAFLVSGLILFTVFFGGYTSKFYENINVNTVYFKDVIAIIIKHFLINLSIAGVITSVIGLLLLTPMIKKNFINKVR</sequence>
<keyword evidence="2" id="KW-0472">Membrane</keyword>
<feature type="compositionally biased region" description="Low complexity" evidence="1">
    <location>
        <begin position="259"/>
        <end position="281"/>
    </location>
</feature>
<reference evidence="3 4" key="1">
    <citation type="submission" date="2016-05" db="EMBL/GenBank/DDBJ databases">
        <title>Microbial solvent formation.</title>
        <authorList>
            <person name="Poehlein A."/>
            <person name="Montoya Solano J.D."/>
            <person name="Flitsch S."/>
            <person name="Krabben P."/>
            <person name="Duerre P."/>
            <person name="Daniel R."/>
        </authorList>
    </citation>
    <scope>NUCLEOTIDE SEQUENCE [LARGE SCALE GENOMIC DNA]</scope>
    <source>
        <strain evidence="3 4">L1-8</strain>
    </source>
</reference>
<feature type="transmembrane region" description="Helical" evidence="2">
    <location>
        <begin position="421"/>
        <end position="443"/>
    </location>
</feature>
<evidence type="ECO:0000313" key="3">
    <source>
        <dbReference type="EMBL" id="OOM16530.1"/>
    </source>
</evidence>
<keyword evidence="2" id="KW-0812">Transmembrane</keyword>
<proteinExistence type="predicted"/>
<comment type="caution">
    <text evidence="3">The sequence shown here is derived from an EMBL/GenBank/DDBJ whole genome shotgun (WGS) entry which is preliminary data.</text>
</comment>
<dbReference type="EMBL" id="LZYZ01000001">
    <property type="protein sequence ID" value="OOM16530.1"/>
    <property type="molecule type" value="Genomic_DNA"/>
</dbReference>
<feature type="compositionally biased region" description="Polar residues" evidence="1">
    <location>
        <begin position="282"/>
        <end position="352"/>
    </location>
</feature>
<gene>
    <name evidence="3" type="ORF">CLOSAC_08010</name>
</gene>
<feature type="transmembrane region" description="Helical" evidence="2">
    <location>
        <begin position="7"/>
        <end position="29"/>
    </location>
</feature>
<evidence type="ECO:0000256" key="2">
    <source>
        <dbReference type="SAM" id="Phobius"/>
    </source>
</evidence>
<feature type="transmembrane region" description="Helical" evidence="2">
    <location>
        <begin position="455"/>
        <end position="475"/>
    </location>
</feature>